<evidence type="ECO:0000256" key="4">
    <source>
        <dbReference type="ARBA" id="ARBA00023295"/>
    </source>
</evidence>
<comment type="caution">
    <text evidence="7">The sequence shown here is derived from an EMBL/GenBank/DDBJ whole genome shotgun (WGS) entry which is preliminary data.</text>
</comment>
<dbReference type="Pfam" id="PF04616">
    <property type="entry name" value="Glyco_hydro_43"/>
    <property type="match status" value="1"/>
</dbReference>
<name>A0A5C5ZCX1_9BACT</name>
<dbReference type="GO" id="GO:0004553">
    <property type="term" value="F:hydrolase activity, hydrolyzing O-glycosyl compounds"/>
    <property type="evidence" value="ECO:0007669"/>
    <property type="project" value="InterPro"/>
</dbReference>
<dbReference type="RefSeq" id="WP_146402977.1">
    <property type="nucleotide sequence ID" value="NZ_SJPJ01000001.1"/>
</dbReference>
<evidence type="ECO:0000256" key="5">
    <source>
        <dbReference type="RuleBase" id="RU361187"/>
    </source>
</evidence>
<keyword evidence="6" id="KW-0732">Signal</keyword>
<comment type="pathway">
    <text evidence="1">Glycan metabolism; L-arabinan degradation.</text>
</comment>
<keyword evidence="4 5" id="KW-0326">Glycosidase</keyword>
<dbReference type="InterPro" id="IPR006710">
    <property type="entry name" value="Glyco_hydro_43"/>
</dbReference>
<evidence type="ECO:0000256" key="3">
    <source>
        <dbReference type="ARBA" id="ARBA00022801"/>
    </source>
</evidence>
<dbReference type="InterPro" id="IPR023296">
    <property type="entry name" value="Glyco_hydro_beta-prop_sf"/>
</dbReference>
<dbReference type="PANTHER" id="PTHR43301">
    <property type="entry name" value="ARABINAN ENDO-1,5-ALPHA-L-ARABINOSIDASE"/>
    <property type="match status" value="1"/>
</dbReference>
<dbReference type="Gene3D" id="2.115.10.20">
    <property type="entry name" value="Glycosyl hydrolase domain, family 43"/>
    <property type="match status" value="1"/>
</dbReference>
<dbReference type="SUPFAM" id="SSF75005">
    <property type="entry name" value="Arabinanase/levansucrase/invertase"/>
    <property type="match status" value="1"/>
</dbReference>
<evidence type="ECO:0000313" key="8">
    <source>
        <dbReference type="Proteomes" id="UP000315010"/>
    </source>
</evidence>
<keyword evidence="3 5" id="KW-0378">Hydrolase</keyword>
<organism evidence="7 8">
    <name type="scientific">Novipirellula herctigrandis</name>
    <dbReference type="NCBI Taxonomy" id="2527986"/>
    <lineage>
        <taxon>Bacteria</taxon>
        <taxon>Pseudomonadati</taxon>
        <taxon>Planctomycetota</taxon>
        <taxon>Planctomycetia</taxon>
        <taxon>Pirellulales</taxon>
        <taxon>Pirellulaceae</taxon>
        <taxon>Novipirellula</taxon>
    </lineage>
</organism>
<evidence type="ECO:0000313" key="7">
    <source>
        <dbReference type="EMBL" id="TWT85008.1"/>
    </source>
</evidence>
<feature type="chain" id="PRO_5022926465" evidence="6">
    <location>
        <begin position="20"/>
        <end position="422"/>
    </location>
</feature>
<keyword evidence="8" id="KW-1185">Reference proteome</keyword>
<evidence type="ECO:0000256" key="2">
    <source>
        <dbReference type="ARBA" id="ARBA00009865"/>
    </source>
</evidence>
<dbReference type="AlphaFoldDB" id="A0A5C5ZCX1"/>
<dbReference type="CDD" id="cd08992">
    <property type="entry name" value="GH117"/>
    <property type="match status" value="1"/>
</dbReference>
<sequence length="422" mass="47659" precursor="true">MTRTSIILTLCIFAVTLSAQNPEAFPDKLPEHKPSWPLSAAMERFYDQWNGKGFEANELFSTFKYTPVTGLDYRNHDGTITRRDPSKVLKIDGTYYVWYTKRDSETSAVGPEQCSDTKPSADWDLCEIWYATSRDGFHWEEQGVAVKRPPAPTPGHRSVSTPDVLQWKGKYYLYYQGFVEAPYKSGGDFCPVMASVADSPDGPWKPADTIVVENGKPGQWDENAIHDPYPLIYKGKIYLYYKSRIQDRLHPARIEQSQGLAIAEHPFGPFEKHPLNPVLNSGHETGLFPWQGGIASMTSLNGPEVNTIQFALDGVNFEIASITEMMPIAPGPCVPDAFADNGDGRGITWGLCHMDVKNPGLKKHCMLARFDCDLSRDIHDRSFKRQATRYPAEVFFMHNLDQAMRNRVKKRSQDESNTTIHP</sequence>
<gene>
    <name evidence="7" type="ORF">CA13_64900</name>
</gene>
<proteinExistence type="inferred from homology"/>
<dbReference type="InterPro" id="IPR050727">
    <property type="entry name" value="GH43_arabinanases"/>
</dbReference>
<accession>A0A5C5ZCX1</accession>
<feature type="signal peptide" evidence="6">
    <location>
        <begin position="1"/>
        <end position="19"/>
    </location>
</feature>
<dbReference type="PANTHER" id="PTHR43301:SF3">
    <property type="entry name" value="ARABINAN ENDO-1,5-ALPHA-L-ARABINOSIDASE A-RELATED"/>
    <property type="match status" value="1"/>
</dbReference>
<protein>
    <submittedName>
        <fullName evidence="7">Glycosyl hydrolases family 43</fullName>
    </submittedName>
</protein>
<dbReference type="EMBL" id="SJPJ01000001">
    <property type="protein sequence ID" value="TWT85008.1"/>
    <property type="molecule type" value="Genomic_DNA"/>
</dbReference>
<reference evidence="7 8" key="1">
    <citation type="submission" date="2019-02" db="EMBL/GenBank/DDBJ databases">
        <title>Deep-cultivation of Planctomycetes and their phenomic and genomic characterization uncovers novel biology.</title>
        <authorList>
            <person name="Wiegand S."/>
            <person name="Jogler M."/>
            <person name="Boedeker C."/>
            <person name="Pinto D."/>
            <person name="Vollmers J."/>
            <person name="Rivas-Marin E."/>
            <person name="Kohn T."/>
            <person name="Peeters S.H."/>
            <person name="Heuer A."/>
            <person name="Rast P."/>
            <person name="Oberbeckmann S."/>
            <person name="Bunk B."/>
            <person name="Jeske O."/>
            <person name="Meyerdierks A."/>
            <person name="Storesund J.E."/>
            <person name="Kallscheuer N."/>
            <person name="Luecker S."/>
            <person name="Lage O.M."/>
            <person name="Pohl T."/>
            <person name="Merkel B.J."/>
            <person name="Hornburger P."/>
            <person name="Mueller R.-W."/>
            <person name="Bruemmer F."/>
            <person name="Labrenz M."/>
            <person name="Spormann A.M."/>
            <person name="Op Den Camp H."/>
            <person name="Overmann J."/>
            <person name="Amann R."/>
            <person name="Jetten M.S.M."/>
            <person name="Mascher T."/>
            <person name="Medema M.H."/>
            <person name="Devos D.P."/>
            <person name="Kaster A.-K."/>
            <person name="Ovreas L."/>
            <person name="Rohde M."/>
            <person name="Galperin M.Y."/>
            <person name="Jogler C."/>
        </authorList>
    </citation>
    <scope>NUCLEOTIDE SEQUENCE [LARGE SCALE GENOMIC DNA]</scope>
    <source>
        <strain evidence="7 8">CA13</strain>
    </source>
</reference>
<dbReference type="Proteomes" id="UP000315010">
    <property type="component" value="Unassembled WGS sequence"/>
</dbReference>
<comment type="similarity">
    <text evidence="2 5">Belongs to the glycosyl hydrolase 43 family.</text>
</comment>
<dbReference type="OrthoDB" id="9794572at2"/>
<dbReference type="GO" id="GO:0005975">
    <property type="term" value="P:carbohydrate metabolic process"/>
    <property type="evidence" value="ECO:0007669"/>
    <property type="project" value="InterPro"/>
</dbReference>
<evidence type="ECO:0000256" key="6">
    <source>
        <dbReference type="SAM" id="SignalP"/>
    </source>
</evidence>
<evidence type="ECO:0000256" key="1">
    <source>
        <dbReference type="ARBA" id="ARBA00004834"/>
    </source>
</evidence>